<dbReference type="Pfam" id="PF01909">
    <property type="entry name" value="NTP_transf_2"/>
    <property type="match status" value="1"/>
</dbReference>
<dbReference type="InterPro" id="IPR043519">
    <property type="entry name" value="NT_sf"/>
</dbReference>
<dbReference type="Gene3D" id="3.30.460.10">
    <property type="entry name" value="Beta Polymerase, domain 2"/>
    <property type="match status" value="1"/>
</dbReference>
<dbReference type="SUPFAM" id="SSF81301">
    <property type="entry name" value="Nucleotidyltransferase"/>
    <property type="match status" value="1"/>
</dbReference>
<evidence type="ECO:0000259" key="2">
    <source>
        <dbReference type="Pfam" id="PF01909"/>
    </source>
</evidence>
<dbReference type="InterPro" id="IPR002934">
    <property type="entry name" value="Polymerase_NTP_transf_dom"/>
</dbReference>
<organism evidence="3 4">
    <name type="scientific">Rhodovibrio sodomensis</name>
    <dbReference type="NCBI Taxonomy" id="1088"/>
    <lineage>
        <taxon>Bacteria</taxon>
        <taxon>Pseudomonadati</taxon>
        <taxon>Pseudomonadota</taxon>
        <taxon>Alphaproteobacteria</taxon>
        <taxon>Rhodospirillales</taxon>
        <taxon>Rhodovibrionaceae</taxon>
        <taxon>Rhodovibrio</taxon>
    </lineage>
</organism>
<reference evidence="3 4" key="1">
    <citation type="journal article" date="2020" name="Microorganisms">
        <title>Osmotic Adaptation and Compatible Solute Biosynthesis of Phototrophic Bacteria as Revealed from Genome Analyses.</title>
        <authorList>
            <person name="Imhoff J.F."/>
            <person name="Rahn T."/>
            <person name="Kunzel S."/>
            <person name="Keller A."/>
            <person name="Neulinger S.C."/>
        </authorList>
    </citation>
    <scope>NUCLEOTIDE SEQUENCE [LARGE SCALE GENOMIC DNA]</scope>
    <source>
        <strain evidence="3 4">DSM 9895</strain>
    </source>
</reference>
<evidence type="ECO:0000313" key="3">
    <source>
        <dbReference type="EMBL" id="MBK1670686.1"/>
    </source>
</evidence>
<keyword evidence="4" id="KW-1185">Reference proteome</keyword>
<comment type="caution">
    <text evidence="3">The sequence shown here is derived from an EMBL/GenBank/DDBJ whole genome shotgun (WGS) entry which is preliminary data.</text>
</comment>
<feature type="region of interest" description="Disordered" evidence="1">
    <location>
        <begin position="259"/>
        <end position="282"/>
    </location>
</feature>
<proteinExistence type="predicted"/>
<evidence type="ECO:0000256" key="1">
    <source>
        <dbReference type="SAM" id="MobiDB-lite"/>
    </source>
</evidence>
<dbReference type="Proteomes" id="UP001296873">
    <property type="component" value="Unassembled WGS sequence"/>
</dbReference>
<dbReference type="CDD" id="cd05403">
    <property type="entry name" value="NT_KNTase_like"/>
    <property type="match status" value="1"/>
</dbReference>
<protein>
    <recommendedName>
        <fullName evidence="2">Polymerase nucleotidyl transferase domain-containing protein</fullName>
    </recommendedName>
</protein>
<gene>
    <name evidence="3" type="ORF">CKO28_21945</name>
</gene>
<sequence length="282" mass="31516">MGPESCLGFKISGQGGVPRYDHGGQYRLASRCRIQRVRVRQRALFLVEPLQFEEIELVAVTQFERLDLQPRCGLMHSFRETGRYTTPPLFFTGSRLAAVSDAPGVPESHLRDDMPHRRRLMASDLPPVLIAADLDPEEAKVLHACQVAIERHLPSAEISLFGSRARRDHRSDSDYDLLVLFDREGPRMPEEGEARLERDALALAGRAAKLNLQLIPQDRVEELVFEYPFMGPALSEGVALPGLLEHYFRIDAMRAQRAASEASGTAKPPSSQAKHRDAAELT</sequence>
<dbReference type="EMBL" id="NRRL01000108">
    <property type="protein sequence ID" value="MBK1670686.1"/>
    <property type="molecule type" value="Genomic_DNA"/>
</dbReference>
<evidence type="ECO:0000313" key="4">
    <source>
        <dbReference type="Proteomes" id="UP001296873"/>
    </source>
</evidence>
<accession>A0ABS1DL07</accession>
<feature type="domain" description="Polymerase nucleotidyl transferase" evidence="2">
    <location>
        <begin position="151"/>
        <end position="197"/>
    </location>
</feature>
<name>A0ABS1DL07_9PROT</name>